<evidence type="ECO:0000313" key="2">
    <source>
        <dbReference type="Proteomes" id="UP000186102"/>
    </source>
</evidence>
<evidence type="ECO:0000313" key="1">
    <source>
        <dbReference type="EMBL" id="OLN32112.1"/>
    </source>
</evidence>
<keyword evidence="2" id="KW-1185">Reference proteome</keyword>
<gene>
    <name evidence="1" type="ORF">DSOL_1985</name>
</gene>
<sequence>MSYIDKARELGEALSQTPEIQALKAAETAIMADPLSQEAFGQYQEKERGLVTTQMLSKVIPEKESLALLDLKIRLMNKYPLIKAYFVEQQKYEKLMAMVNLTLTTSMHGMPSANDLPIPEELKGMAQQILDKIGGAGGMEKMQISPEMLKGLKLPLDITHKQ</sequence>
<dbReference type="Proteomes" id="UP000186102">
    <property type="component" value="Unassembled WGS sequence"/>
</dbReference>
<organism evidence="1 2">
    <name type="scientific">Desulfosporosinus metallidurans</name>
    <dbReference type="NCBI Taxonomy" id="1888891"/>
    <lineage>
        <taxon>Bacteria</taxon>
        <taxon>Bacillati</taxon>
        <taxon>Bacillota</taxon>
        <taxon>Clostridia</taxon>
        <taxon>Eubacteriales</taxon>
        <taxon>Desulfitobacteriaceae</taxon>
        <taxon>Desulfosporosinus</taxon>
    </lineage>
</organism>
<name>A0A1Q8QXN5_9FIRM</name>
<protein>
    <recommendedName>
        <fullName evidence="3">YlbF family regulator</fullName>
    </recommendedName>
</protein>
<dbReference type="OrthoDB" id="2112157at2"/>
<dbReference type="EMBL" id="MLBF01000011">
    <property type="protein sequence ID" value="OLN32112.1"/>
    <property type="molecule type" value="Genomic_DNA"/>
</dbReference>
<dbReference type="RefSeq" id="WP_075364641.1">
    <property type="nucleotide sequence ID" value="NZ_MLBF01000011.1"/>
</dbReference>
<dbReference type="InterPro" id="IPR023378">
    <property type="entry name" value="YheA/YmcA-like_dom_sf"/>
</dbReference>
<evidence type="ECO:0008006" key="3">
    <source>
        <dbReference type="Google" id="ProtNLM"/>
    </source>
</evidence>
<dbReference type="SUPFAM" id="SSF158622">
    <property type="entry name" value="YheA/YmcA-like"/>
    <property type="match status" value="1"/>
</dbReference>
<dbReference type="STRING" id="1888891.DSOL_1985"/>
<proteinExistence type="predicted"/>
<comment type="caution">
    <text evidence="1">The sequence shown here is derived from an EMBL/GenBank/DDBJ whole genome shotgun (WGS) entry which is preliminary data.</text>
</comment>
<accession>A0A1Q8QXN5</accession>
<dbReference type="AlphaFoldDB" id="A0A1Q8QXN5"/>
<dbReference type="Gene3D" id="1.20.1500.10">
    <property type="entry name" value="YheA/YmcA-like"/>
    <property type="match status" value="1"/>
</dbReference>
<reference evidence="1 2" key="1">
    <citation type="submission" date="2016-09" db="EMBL/GenBank/DDBJ databases">
        <title>Complete genome of Desulfosporosinus sp. OL.</title>
        <authorList>
            <person name="Mardanov A."/>
            <person name="Beletsky A."/>
            <person name="Panova A."/>
            <person name="Karnachuk O."/>
            <person name="Ravin N."/>
        </authorList>
    </citation>
    <scope>NUCLEOTIDE SEQUENCE [LARGE SCALE GENOMIC DNA]</scope>
    <source>
        <strain evidence="1 2">OL</strain>
    </source>
</reference>
<dbReference type="Pfam" id="PF06133">
    <property type="entry name" value="Com_YlbF"/>
    <property type="match status" value="1"/>
</dbReference>
<dbReference type="InterPro" id="IPR010368">
    <property type="entry name" value="Com_YlbF"/>
</dbReference>